<protein>
    <submittedName>
        <fullName evidence="2">Copper-binding protein</fullName>
    </submittedName>
</protein>
<evidence type="ECO:0000256" key="1">
    <source>
        <dbReference type="SAM" id="SignalP"/>
    </source>
</evidence>
<dbReference type="Pfam" id="PF11604">
    <property type="entry name" value="CusF_Ec"/>
    <property type="match status" value="1"/>
</dbReference>
<accession>A0A7C9P8H9</accession>
<comment type="caution">
    <text evidence="2">The sequence shown here is derived from an EMBL/GenBank/DDBJ whole genome shotgun (WGS) entry which is preliminary data.</text>
</comment>
<dbReference type="InterPro" id="IPR042230">
    <property type="entry name" value="CusF_sf"/>
</dbReference>
<keyword evidence="1" id="KW-0732">Signal</keyword>
<reference evidence="2 3" key="1">
    <citation type="submission" date="2019-09" db="EMBL/GenBank/DDBJ databases">
        <title>H2 Metabolism Revealed by Metagenomic Analysis in Subglacial Sediment of East Antarctica.</title>
        <authorList>
            <person name="Yang Z."/>
            <person name="Zhang Y."/>
            <person name="Lv Y."/>
            <person name="Yan W."/>
            <person name="Xiao X."/>
            <person name="Sun B."/>
            <person name="Ma H."/>
        </authorList>
    </citation>
    <scope>NUCLEOTIDE SEQUENCE [LARGE SCALE GENOMIC DNA]</scope>
    <source>
        <strain evidence="2">Bin2_2</strain>
    </source>
</reference>
<dbReference type="InterPro" id="IPR021647">
    <property type="entry name" value="CusF_Ec"/>
</dbReference>
<organism evidence="2 3">
    <name type="scientific">Sulfuriferula multivorans</name>
    <dbReference type="NCBI Taxonomy" id="1559896"/>
    <lineage>
        <taxon>Bacteria</taxon>
        <taxon>Pseudomonadati</taxon>
        <taxon>Pseudomonadota</taxon>
        <taxon>Betaproteobacteria</taxon>
        <taxon>Nitrosomonadales</taxon>
        <taxon>Sulfuricellaceae</taxon>
        <taxon>Sulfuriferula</taxon>
    </lineage>
</organism>
<feature type="signal peptide" evidence="1">
    <location>
        <begin position="1"/>
        <end position="19"/>
    </location>
</feature>
<dbReference type="Proteomes" id="UP000483432">
    <property type="component" value="Unassembled WGS sequence"/>
</dbReference>
<evidence type="ECO:0000313" key="3">
    <source>
        <dbReference type="Proteomes" id="UP000483432"/>
    </source>
</evidence>
<dbReference type="AlphaFoldDB" id="A0A7C9P8H9"/>
<proteinExistence type="predicted"/>
<sequence length="103" mass="10816">MKKLIVLIAALSLTAPLYAQTAAPTSAAASAMSDGVVRKIDTENNKITLKHGPISNLDMPGMTMVFRVVSPTLLNGVKVGDAVKFHVEKINGAMTITAIKPAQ</sequence>
<gene>
    <name evidence="2" type="ORF">GZ085_08795</name>
</gene>
<dbReference type="Gene3D" id="2.40.50.320">
    <property type="entry name" value="Copper binding periplasmic protein CusF"/>
    <property type="match status" value="1"/>
</dbReference>
<evidence type="ECO:0000313" key="2">
    <source>
        <dbReference type="EMBL" id="NDP48468.1"/>
    </source>
</evidence>
<feature type="chain" id="PRO_5028960919" evidence="1">
    <location>
        <begin position="20"/>
        <end position="103"/>
    </location>
</feature>
<name>A0A7C9P8H9_9PROT</name>
<dbReference type="EMBL" id="JAAFGW010000119">
    <property type="protein sequence ID" value="NDP48468.1"/>
    <property type="molecule type" value="Genomic_DNA"/>
</dbReference>